<dbReference type="Pfam" id="PF11589">
    <property type="entry name" value="DUF3244"/>
    <property type="match status" value="1"/>
</dbReference>
<organism evidence="2 3">
    <name type="scientific">Belliella filtrata</name>
    <dbReference type="NCBI Taxonomy" id="2923435"/>
    <lineage>
        <taxon>Bacteria</taxon>
        <taxon>Pseudomonadati</taxon>
        <taxon>Bacteroidota</taxon>
        <taxon>Cytophagia</taxon>
        <taxon>Cytophagales</taxon>
        <taxon>Cyclobacteriaceae</taxon>
        <taxon>Belliella</taxon>
    </lineage>
</organism>
<dbReference type="Gene3D" id="2.60.40.3080">
    <property type="match status" value="1"/>
</dbReference>
<keyword evidence="1" id="KW-0732">Signal</keyword>
<evidence type="ECO:0000313" key="3">
    <source>
        <dbReference type="Proteomes" id="UP001165489"/>
    </source>
</evidence>
<dbReference type="RefSeq" id="WP_241349707.1">
    <property type="nucleotide sequence ID" value="NZ_JAKZGP010000071.1"/>
</dbReference>
<gene>
    <name evidence="2" type="ORF">MM239_18225</name>
</gene>
<feature type="chain" id="PRO_5046899700" evidence="1">
    <location>
        <begin position="20"/>
        <end position="196"/>
    </location>
</feature>
<dbReference type="Proteomes" id="UP001165489">
    <property type="component" value="Unassembled WGS sequence"/>
</dbReference>
<evidence type="ECO:0000313" key="2">
    <source>
        <dbReference type="EMBL" id="MCH7411338.1"/>
    </source>
</evidence>
<name>A0ABS9V5V9_9BACT</name>
<dbReference type="InterPro" id="IPR021638">
    <property type="entry name" value="DUF3244"/>
</dbReference>
<keyword evidence="3" id="KW-1185">Reference proteome</keyword>
<proteinExistence type="predicted"/>
<comment type="caution">
    <text evidence="2">The sequence shown here is derived from an EMBL/GenBank/DDBJ whole genome shotgun (WGS) entry which is preliminary data.</text>
</comment>
<dbReference type="EMBL" id="JAKZGP010000071">
    <property type="protein sequence ID" value="MCH7411338.1"/>
    <property type="molecule type" value="Genomic_DNA"/>
</dbReference>
<reference evidence="2" key="1">
    <citation type="submission" date="2022-03" db="EMBL/GenBank/DDBJ databases">
        <title>De novo assembled genomes of Belliella spp. (Cyclobacteriaceae) strains.</title>
        <authorList>
            <person name="Szabo A."/>
            <person name="Korponai K."/>
            <person name="Felfoldi T."/>
        </authorList>
    </citation>
    <scope>NUCLEOTIDE SEQUENCE</scope>
    <source>
        <strain evidence="2">DSM 111904</strain>
    </source>
</reference>
<evidence type="ECO:0000256" key="1">
    <source>
        <dbReference type="SAM" id="SignalP"/>
    </source>
</evidence>
<protein>
    <submittedName>
        <fullName evidence="2">DUF3244 domain-containing protein</fullName>
    </submittedName>
</protein>
<sequence length="196" mass="21417">MKTLMTLAMVLSMSIASMANEGIVNVNAASNVKVKGKSFTLSLDESLGKVRVVISNPQGKKIHQQIYFLDENTNVPFNLSSLPDGTYKVEVSSLDKKNVVGKTKYDVNIANPAPISLPLMASYKALDDNKVKLSVVGLEISGLAVKIKNAKGVIIHKEFINENAGFHKIYNFQKLNTEGFTMELVDAKGRSKTLEL</sequence>
<feature type="signal peptide" evidence="1">
    <location>
        <begin position="1"/>
        <end position="19"/>
    </location>
</feature>
<accession>A0ABS9V5V9</accession>